<feature type="compositionally biased region" description="Basic and acidic residues" evidence="1">
    <location>
        <begin position="46"/>
        <end position="66"/>
    </location>
</feature>
<gene>
    <name evidence="2" type="ORF">AMTR_s00124p00094670</name>
</gene>
<dbReference type="Proteomes" id="UP000017836">
    <property type="component" value="Unassembled WGS sequence"/>
</dbReference>
<dbReference type="Gramene" id="ERM97452">
    <property type="protein sequence ID" value="ERM97452"/>
    <property type="gene ID" value="AMTR_s00124p00094670"/>
</dbReference>
<protein>
    <submittedName>
        <fullName evidence="2">Uncharacterized protein</fullName>
    </submittedName>
</protein>
<keyword evidence="3" id="KW-1185">Reference proteome</keyword>
<feature type="compositionally biased region" description="Basic and acidic residues" evidence="1">
    <location>
        <begin position="19"/>
        <end position="37"/>
    </location>
</feature>
<evidence type="ECO:0000313" key="3">
    <source>
        <dbReference type="Proteomes" id="UP000017836"/>
    </source>
</evidence>
<proteinExistence type="predicted"/>
<reference evidence="3" key="1">
    <citation type="journal article" date="2013" name="Science">
        <title>The Amborella genome and the evolution of flowering plants.</title>
        <authorList>
            <consortium name="Amborella Genome Project"/>
        </authorList>
    </citation>
    <scope>NUCLEOTIDE SEQUENCE [LARGE SCALE GENOMIC DNA]</scope>
</reference>
<feature type="region of interest" description="Disordered" evidence="1">
    <location>
        <begin position="111"/>
        <end position="135"/>
    </location>
</feature>
<dbReference type="EMBL" id="KI396338">
    <property type="protein sequence ID" value="ERM97452.1"/>
    <property type="molecule type" value="Genomic_DNA"/>
</dbReference>
<evidence type="ECO:0000313" key="2">
    <source>
        <dbReference type="EMBL" id="ERM97452.1"/>
    </source>
</evidence>
<organism evidence="2 3">
    <name type="scientific">Amborella trichopoda</name>
    <dbReference type="NCBI Taxonomy" id="13333"/>
    <lineage>
        <taxon>Eukaryota</taxon>
        <taxon>Viridiplantae</taxon>
        <taxon>Streptophyta</taxon>
        <taxon>Embryophyta</taxon>
        <taxon>Tracheophyta</taxon>
        <taxon>Spermatophyta</taxon>
        <taxon>Magnoliopsida</taxon>
        <taxon>Amborellales</taxon>
        <taxon>Amborellaceae</taxon>
        <taxon>Amborella</taxon>
    </lineage>
</organism>
<evidence type="ECO:0000256" key="1">
    <source>
        <dbReference type="SAM" id="MobiDB-lite"/>
    </source>
</evidence>
<accession>W1NNP4</accession>
<dbReference type="HOGENOM" id="CLU_1888585_0_0_1"/>
<dbReference type="AlphaFoldDB" id="W1NNP4"/>
<feature type="region of interest" description="Disordered" evidence="1">
    <location>
        <begin position="1"/>
        <end position="66"/>
    </location>
</feature>
<name>W1NNP4_AMBTC</name>
<sequence length="135" mass="13860">MVEQQGAPPAEIGGSRVVGWKERGLESDSSRASESREWLQSAEEEGPARKVVSREKGPKMGGRDGSARQWWCAYSAVEGVVRTAMGRGLGSGGLGGIEQVASAGLRARRTAMGGGHATGKGHCEGAPGEGGRAAV</sequence>